<dbReference type="Pfam" id="PF04842">
    <property type="entry name" value="DUF639"/>
    <property type="match status" value="1"/>
</dbReference>
<protein>
    <submittedName>
        <fullName evidence="2">Uncharacterized protein</fullName>
    </submittedName>
</protein>
<reference evidence="2 3" key="1">
    <citation type="journal article" date="2021" name="Commun. Biol.">
        <title>The genome of Shorea leprosula (Dipterocarpaceae) highlights the ecological relevance of drought in aseasonal tropical rainforests.</title>
        <authorList>
            <person name="Ng K.K.S."/>
            <person name="Kobayashi M.J."/>
            <person name="Fawcett J.A."/>
            <person name="Hatakeyama M."/>
            <person name="Paape T."/>
            <person name="Ng C.H."/>
            <person name="Ang C.C."/>
            <person name="Tnah L.H."/>
            <person name="Lee C.T."/>
            <person name="Nishiyama T."/>
            <person name="Sese J."/>
            <person name="O'Brien M.J."/>
            <person name="Copetti D."/>
            <person name="Mohd Noor M.I."/>
            <person name="Ong R.C."/>
            <person name="Putra M."/>
            <person name="Sireger I.Z."/>
            <person name="Indrioko S."/>
            <person name="Kosugi Y."/>
            <person name="Izuno A."/>
            <person name="Isagi Y."/>
            <person name="Lee S.L."/>
            <person name="Shimizu K.K."/>
        </authorList>
    </citation>
    <scope>NUCLEOTIDE SEQUENCE [LARGE SCALE GENOMIC DNA]</scope>
    <source>
        <strain evidence="2">214</strain>
    </source>
</reference>
<dbReference type="Proteomes" id="UP001054252">
    <property type="component" value="Unassembled WGS sequence"/>
</dbReference>
<evidence type="ECO:0000256" key="1">
    <source>
        <dbReference type="SAM" id="Phobius"/>
    </source>
</evidence>
<comment type="caution">
    <text evidence="2">The sequence shown here is derived from an EMBL/GenBank/DDBJ whole genome shotgun (WGS) entry which is preliminary data.</text>
</comment>
<organism evidence="2 3">
    <name type="scientific">Rubroshorea leprosula</name>
    <dbReference type="NCBI Taxonomy" id="152421"/>
    <lineage>
        <taxon>Eukaryota</taxon>
        <taxon>Viridiplantae</taxon>
        <taxon>Streptophyta</taxon>
        <taxon>Embryophyta</taxon>
        <taxon>Tracheophyta</taxon>
        <taxon>Spermatophyta</taxon>
        <taxon>Magnoliopsida</taxon>
        <taxon>eudicotyledons</taxon>
        <taxon>Gunneridae</taxon>
        <taxon>Pentapetalae</taxon>
        <taxon>rosids</taxon>
        <taxon>malvids</taxon>
        <taxon>Malvales</taxon>
        <taxon>Dipterocarpaceae</taxon>
        <taxon>Rubroshorea</taxon>
    </lineage>
</organism>
<keyword evidence="1" id="KW-1133">Transmembrane helix</keyword>
<dbReference type="AlphaFoldDB" id="A0AAV5JEC1"/>
<dbReference type="PANTHER" id="PTHR31860:SF4">
    <property type="entry name" value="OS02G0637800 PROTEIN"/>
    <property type="match status" value="1"/>
</dbReference>
<accession>A0AAV5JEC1</accession>
<evidence type="ECO:0000313" key="2">
    <source>
        <dbReference type="EMBL" id="GKV11091.1"/>
    </source>
</evidence>
<proteinExistence type="predicted"/>
<keyword evidence="1" id="KW-0472">Membrane</keyword>
<evidence type="ECO:0000313" key="3">
    <source>
        <dbReference type="Proteomes" id="UP001054252"/>
    </source>
</evidence>
<sequence length="83" mass="9838">MFHSLSFYKATNKVALALLLMAVVVILVPLRYLVLLVFLEGFTRELPYRRESSDRFFRRLGEWWVRITAAPVQLIKPDDKKRK</sequence>
<feature type="transmembrane region" description="Helical" evidence="1">
    <location>
        <begin position="14"/>
        <end position="39"/>
    </location>
</feature>
<dbReference type="PANTHER" id="PTHR31860">
    <property type="entry name" value="HEAT-INDUCIBLE TRANSCRIPTION REPRESSOR (DUF639)-RELATED"/>
    <property type="match status" value="1"/>
</dbReference>
<keyword evidence="1" id="KW-0812">Transmembrane</keyword>
<name>A0AAV5JEC1_9ROSI</name>
<dbReference type="InterPro" id="IPR006927">
    <property type="entry name" value="DUF639"/>
</dbReference>
<keyword evidence="3" id="KW-1185">Reference proteome</keyword>
<gene>
    <name evidence="2" type="ORF">SLEP1_g22376</name>
</gene>
<dbReference type="EMBL" id="BPVZ01000033">
    <property type="protein sequence ID" value="GKV11091.1"/>
    <property type="molecule type" value="Genomic_DNA"/>
</dbReference>